<dbReference type="PANTHER" id="PTHR43174:SF1">
    <property type="entry name" value="UDP-N-ACETYLGLUCOSAMINE 2-EPIMERASE"/>
    <property type="match status" value="1"/>
</dbReference>
<dbReference type="GO" id="GO:0008761">
    <property type="term" value="F:UDP-N-acetylglucosamine 2-epimerase activity"/>
    <property type="evidence" value="ECO:0007669"/>
    <property type="project" value="UniProtKB-EC"/>
</dbReference>
<evidence type="ECO:0000259" key="2">
    <source>
        <dbReference type="Pfam" id="PF02350"/>
    </source>
</evidence>
<proteinExistence type="inferred from homology"/>
<dbReference type="AlphaFoldDB" id="A0A8I1SJ29"/>
<sequence length="419" mass="45978">MNRILRARRSPTDVQQAKYTDTKEGYEHPALSIRLFDLENMSGGNDGTGMKLHLIAGARPNFMKIAPLWQGLRAHADIKAAFIHMAQHRDAEMTSTIWRDLGMADPDHIVQWHCSTSQDRIAAMMAGYEKLCHQDRPDAVLVVGDVSASLAAAMTASKLQIPLIHLEAGLRCFDLSVPEERNRLSIDRLANLHLTPSADADENLLAEGITADRIRRVGNIMIDTCVMMNDAICKDVTTETLGLAGGGYVLVTLHRPGNVDDRAKLRRICHAIGDIASHVPVCWPLHPRTRHQLEQIDGIAMLEQSGVKVLAPLGYVSFGAVMANAGLVVTDSGGVQEETSWRAIPCLTLRPSTERPVTIDLGTNRLVSIEGLSAMAIDAMAGQSALERRNCEIPLWDGQTTVRVIAELDRFRRNGGVRK</sequence>
<dbReference type="InterPro" id="IPR029767">
    <property type="entry name" value="WecB-like"/>
</dbReference>
<name>A0A8I1SJ29_9PROT</name>
<dbReference type="NCBIfam" id="TIGR00236">
    <property type="entry name" value="wecB"/>
    <property type="match status" value="1"/>
</dbReference>
<evidence type="ECO:0000313" key="3">
    <source>
        <dbReference type="EMBL" id="MBN8196150.1"/>
    </source>
</evidence>
<evidence type="ECO:0000256" key="1">
    <source>
        <dbReference type="RuleBase" id="RU003513"/>
    </source>
</evidence>
<dbReference type="PANTHER" id="PTHR43174">
    <property type="entry name" value="UDP-N-ACETYLGLUCOSAMINE 2-EPIMERASE"/>
    <property type="match status" value="1"/>
</dbReference>
<reference evidence="3" key="1">
    <citation type="submission" date="2020-12" db="EMBL/GenBank/DDBJ databases">
        <title>Oil enriched cultivation method for isolating marine PHA-producing bacteria.</title>
        <authorList>
            <person name="Zheng W."/>
            <person name="Yu S."/>
            <person name="Huang Y."/>
        </authorList>
    </citation>
    <scope>NUCLEOTIDE SEQUENCE</scope>
    <source>
        <strain evidence="3">SY-2-3</strain>
    </source>
</reference>
<organism evidence="3 4">
    <name type="scientific">Thalassospira povalilytica</name>
    <dbReference type="NCBI Taxonomy" id="732237"/>
    <lineage>
        <taxon>Bacteria</taxon>
        <taxon>Pseudomonadati</taxon>
        <taxon>Pseudomonadota</taxon>
        <taxon>Alphaproteobacteria</taxon>
        <taxon>Rhodospirillales</taxon>
        <taxon>Thalassospiraceae</taxon>
        <taxon>Thalassospira</taxon>
    </lineage>
</organism>
<dbReference type="CDD" id="cd03786">
    <property type="entry name" value="GTB_UDP-GlcNAc_2-Epimerase"/>
    <property type="match status" value="1"/>
</dbReference>
<dbReference type="Proteomes" id="UP000664405">
    <property type="component" value="Unassembled WGS sequence"/>
</dbReference>
<protein>
    <submittedName>
        <fullName evidence="3">UDP-N-acetylglucosamine 2-epimerase (Non-hydrolyzing)</fullName>
        <ecNumber evidence="3">5.1.3.14</ecNumber>
    </submittedName>
</protein>
<accession>A0A8I1SJ29</accession>
<dbReference type="Gene3D" id="3.40.50.2000">
    <property type="entry name" value="Glycogen Phosphorylase B"/>
    <property type="match status" value="2"/>
</dbReference>
<comment type="similarity">
    <text evidence="1">Belongs to the UDP-N-acetylglucosamine 2-epimerase family.</text>
</comment>
<dbReference type="RefSeq" id="WP_206926970.1">
    <property type="nucleotide sequence ID" value="NZ_JAEKJW010000001.1"/>
</dbReference>
<feature type="domain" description="UDP-N-acetylglucosamine 2-epimerase" evidence="2">
    <location>
        <begin position="72"/>
        <end position="408"/>
    </location>
</feature>
<dbReference type="SUPFAM" id="SSF53756">
    <property type="entry name" value="UDP-Glycosyltransferase/glycogen phosphorylase"/>
    <property type="match status" value="1"/>
</dbReference>
<dbReference type="Pfam" id="PF02350">
    <property type="entry name" value="Epimerase_2"/>
    <property type="match status" value="1"/>
</dbReference>
<dbReference type="EMBL" id="JAEKJW010000001">
    <property type="protein sequence ID" value="MBN8196150.1"/>
    <property type="molecule type" value="Genomic_DNA"/>
</dbReference>
<keyword evidence="1 3" id="KW-0413">Isomerase</keyword>
<dbReference type="InterPro" id="IPR003331">
    <property type="entry name" value="UDP_GlcNAc_Epimerase_2_dom"/>
</dbReference>
<comment type="caution">
    <text evidence="3">The sequence shown here is derived from an EMBL/GenBank/DDBJ whole genome shotgun (WGS) entry which is preliminary data.</text>
</comment>
<dbReference type="EC" id="5.1.3.14" evidence="3"/>
<evidence type="ECO:0000313" key="4">
    <source>
        <dbReference type="Proteomes" id="UP000664405"/>
    </source>
</evidence>
<gene>
    <name evidence="3" type="primary">wecB</name>
    <name evidence="3" type="ORF">JF547_06670</name>
</gene>